<dbReference type="PIRSF" id="PIRSF032025">
    <property type="entry name" value="UCP032025"/>
    <property type="match status" value="1"/>
</dbReference>
<gene>
    <name evidence="1" type="ORF">ROLI_033700</name>
</gene>
<evidence type="ECO:0000313" key="2">
    <source>
        <dbReference type="Proteomes" id="UP001318682"/>
    </source>
</evidence>
<dbReference type="InterPro" id="IPR008320">
    <property type="entry name" value="UCP032025"/>
</dbReference>
<protein>
    <recommendedName>
        <fullName evidence="3">Lysophospholipase</fullName>
    </recommendedName>
</protein>
<evidence type="ECO:0000313" key="1">
    <source>
        <dbReference type="EMBL" id="WVX50273.1"/>
    </source>
</evidence>
<dbReference type="Proteomes" id="UP001318682">
    <property type="component" value="Chromosome"/>
</dbReference>
<organism evidence="1 2">
    <name type="scientific">Roseobacter fucihabitans</name>
    <dbReference type="NCBI Taxonomy" id="1537242"/>
    <lineage>
        <taxon>Bacteria</taxon>
        <taxon>Pseudomonadati</taxon>
        <taxon>Pseudomonadota</taxon>
        <taxon>Alphaproteobacteria</taxon>
        <taxon>Rhodobacterales</taxon>
        <taxon>Roseobacteraceae</taxon>
        <taxon>Roseobacter</taxon>
    </lineage>
</organism>
<evidence type="ECO:0008006" key="3">
    <source>
        <dbReference type="Google" id="ProtNLM"/>
    </source>
</evidence>
<dbReference type="RefSeq" id="WP_187431800.1">
    <property type="nucleotide sequence ID" value="NZ_CP143423.1"/>
</dbReference>
<dbReference type="EMBL" id="CP143423">
    <property type="protein sequence ID" value="WVX50273.1"/>
    <property type="molecule type" value="Genomic_DNA"/>
</dbReference>
<reference evidence="2" key="1">
    <citation type="submission" date="2024-01" db="EMBL/GenBank/DDBJ databases">
        <title>Roseobacter fucihabitans sp. nov., isolated from the brown alga Fucus spiralis.</title>
        <authorList>
            <person name="Hahnke S."/>
            <person name="Berger M."/>
            <person name="Schlingloff A."/>
            <person name="Athale I."/>
            <person name="Neumann-Schaal M."/>
            <person name="Adenaya A."/>
            <person name="Poehlein A."/>
            <person name="Daniel R."/>
            <person name="Pertersen J."/>
            <person name="Brinkhoff T."/>
        </authorList>
    </citation>
    <scope>NUCLEOTIDE SEQUENCE [LARGE SCALE GENOMIC DNA]</scope>
    <source>
        <strain evidence="2">B14</strain>
    </source>
</reference>
<dbReference type="Pfam" id="PF07370">
    <property type="entry name" value="DUF1489"/>
    <property type="match status" value="1"/>
</dbReference>
<name>A0ABZ2BY18_9RHOB</name>
<proteinExistence type="predicted"/>
<sequence length="150" mass="16638">MSVGKPVDKSCVNLIKLSVGSETVDDMAAWQATKRAQSADGLPRHVTRMWPKREIEILNGGSIYWVVKGVIQCRQKVLRLDEVIGSDGIRRCAIVLDPEIIRTQGSLKRPFQGWRYLPLADAPPDLPKGRSSEEPLPVELNRALAEIGVL</sequence>
<keyword evidence="2" id="KW-1185">Reference proteome</keyword>
<accession>A0ABZ2BY18</accession>